<dbReference type="Proteomes" id="UP000248340">
    <property type="component" value="Unassembled WGS sequence"/>
</dbReference>
<proteinExistence type="predicted"/>
<dbReference type="GeneID" id="37142244"/>
<gene>
    <name evidence="1" type="ORF">BO82DRAFT_405655</name>
</gene>
<sequence length="432" mass="49050">MVKRYNTIFKSRGEVSCSLCNGMRRHGPPDNKSKDRRHFVPRFTWEELLASSNSCYCCDILLRGCRGCLDQHGPKEAEIDNASLRFRYLARLETIEEQETGKIIVIRFQNGKKFLIEVFAVDEPGGRTPKSWGDFSRPGIEHYLDYADSLCNLGERLPPLPTRVMDVGLEDDVVKVFETAGAEGIYVCLSHCWGDTQILATTRATLAERKRSIPWDSLCQTFKDDIIGARTLGIKYGLGDGVIYRNGFFTIAATYSPNGDGGLFRATPDFRVSGRSREGERYTLHFREMIEHHIESLNECDDESGNPTTVFFPLLTRAWVYQERMLSTRVIHFGRYELFFECHSGIRCECEQIESLGAAGSWRGLFKIELATALLYYDLAHKGEYRPGLQYHGAALWRTVVSAYTALRLTKPSDRLPAIGDMAREMAARNTK</sequence>
<dbReference type="PANTHER" id="PTHR33112">
    <property type="entry name" value="DOMAIN PROTEIN, PUTATIVE-RELATED"/>
    <property type="match status" value="1"/>
</dbReference>
<evidence type="ECO:0000313" key="1">
    <source>
        <dbReference type="EMBL" id="PYH77957.1"/>
    </source>
</evidence>
<dbReference type="AlphaFoldDB" id="A0A319C182"/>
<dbReference type="OrthoDB" id="5362512at2759"/>
<accession>A0A319C182</accession>
<protein>
    <submittedName>
        <fullName evidence="1">Uncharacterized protein</fullName>
    </submittedName>
</protein>
<organism evidence="1 2">
    <name type="scientific">Aspergillus uvarum CBS 121591</name>
    <dbReference type="NCBI Taxonomy" id="1448315"/>
    <lineage>
        <taxon>Eukaryota</taxon>
        <taxon>Fungi</taxon>
        <taxon>Dikarya</taxon>
        <taxon>Ascomycota</taxon>
        <taxon>Pezizomycotina</taxon>
        <taxon>Eurotiomycetes</taxon>
        <taxon>Eurotiomycetidae</taxon>
        <taxon>Eurotiales</taxon>
        <taxon>Aspergillaceae</taxon>
        <taxon>Aspergillus</taxon>
        <taxon>Aspergillus subgen. Circumdati</taxon>
    </lineage>
</organism>
<dbReference type="EMBL" id="KZ821734">
    <property type="protein sequence ID" value="PYH77957.1"/>
    <property type="molecule type" value="Genomic_DNA"/>
</dbReference>
<name>A0A319C182_9EURO</name>
<dbReference type="RefSeq" id="XP_025488157.1">
    <property type="nucleotide sequence ID" value="XM_025639502.1"/>
</dbReference>
<dbReference type="VEuPathDB" id="FungiDB:BO82DRAFT_405655"/>
<reference evidence="1 2" key="1">
    <citation type="submission" date="2016-12" db="EMBL/GenBank/DDBJ databases">
        <title>The genomes of Aspergillus section Nigri reveals drivers in fungal speciation.</title>
        <authorList>
            <consortium name="DOE Joint Genome Institute"/>
            <person name="Vesth T.C."/>
            <person name="Nybo J."/>
            <person name="Theobald S."/>
            <person name="Brandl J."/>
            <person name="Frisvad J.C."/>
            <person name="Nielsen K.F."/>
            <person name="Lyhne E.K."/>
            <person name="Kogle M.E."/>
            <person name="Kuo A."/>
            <person name="Riley R."/>
            <person name="Clum A."/>
            <person name="Nolan M."/>
            <person name="Lipzen A."/>
            <person name="Salamov A."/>
            <person name="Henrissat B."/>
            <person name="Wiebenga A."/>
            <person name="De Vries R.P."/>
            <person name="Grigoriev I.V."/>
            <person name="Mortensen U.H."/>
            <person name="Andersen M.R."/>
            <person name="Baker S.E."/>
        </authorList>
    </citation>
    <scope>NUCLEOTIDE SEQUENCE [LARGE SCALE GENOMIC DNA]</scope>
    <source>
        <strain evidence="1 2">CBS 121591</strain>
    </source>
</reference>
<dbReference type="PANTHER" id="PTHR33112:SF13">
    <property type="entry name" value="HETEROKARYON INCOMPATIBILITY DOMAIN-CONTAINING PROTEIN"/>
    <property type="match status" value="1"/>
</dbReference>
<evidence type="ECO:0000313" key="2">
    <source>
        <dbReference type="Proteomes" id="UP000248340"/>
    </source>
</evidence>
<keyword evidence="2" id="KW-1185">Reference proteome</keyword>